<dbReference type="SUPFAM" id="SSF53822">
    <property type="entry name" value="Periplasmic binding protein-like I"/>
    <property type="match status" value="1"/>
</dbReference>
<dbReference type="Gene3D" id="1.10.10.10">
    <property type="entry name" value="Winged helix-like DNA-binding domain superfamily/Winged helix DNA-binding domain"/>
    <property type="match status" value="1"/>
</dbReference>
<dbReference type="GO" id="GO:0003700">
    <property type="term" value="F:DNA-binding transcription factor activity"/>
    <property type="evidence" value="ECO:0007669"/>
    <property type="project" value="InterPro"/>
</dbReference>
<organism evidence="5 6">
    <name type="scientific">Dinghuibacter silviterrae</name>
    <dbReference type="NCBI Taxonomy" id="1539049"/>
    <lineage>
        <taxon>Bacteria</taxon>
        <taxon>Pseudomonadati</taxon>
        <taxon>Bacteroidota</taxon>
        <taxon>Chitinophagia</taxon>
        <taxon>Chitinophagales</taxon>
        <taxon>Chitinophagaceae</taxon>
        <taxon>Dinghuibacter</taxon>
    </lineage>
</organism>
<keyword evidence="6" id="KW-1185">Reference proteome</keyword>
<keyword evidence="1" id="KW-0805">Transcription regulation</keyword>
<keyword evidence="3" id="KW-0804">Transcription</keyword>
<keyword evidence="2" id="KW-0238">DNA-binding</keyword>
<evidence type="ECO:0000256" key="3">
    <source>
        <dbReference type="ARBA" id="ARBA00023163"/>
    </source>
</evidence>
<reference evidence="5 6" key="1">
    <citation type="submission" date="2019-03" db="EMBL/GenBank/DDBJ databases">
        <title>Genomic Encyclopedia of Type Strains, Phase IV (KMG-IV): sequencing the most valuable type-strain genomes for metagenomic binning, comparative biology and taxonomic classification.</title>
        <authorList>
            <person name="Goeker M."/>
        </authorList>
    </citation>
    <scope>NUCLEOTIDE SEQUENCE [LARGE SCALE GENOMIC DNA]</scope>
    <source>
        <strain evidence="5 6">DSM 100059</strain>
    </source>
</reference>
<dbReference type="Pfam" id="PF13377">
    <property type="entry name" value="Peripla_BP_3"/>
    <property type="match status" value="1"/>
</dbReference>
<dbReference type="Gene3D" id="3.40.50.2300">
    <property type="match status" value="2"/>
</dbReference>
<dbReference type="PROSITE" id="PS50949">
    <property type="entry name" value="HTH_GNTR"/>
    <property type="match status" value="1"/>
</dbReference>
<dbReference type="CDD" id="cd07377">
    <property type="entry name" value="WHTH_GntR"/>
    <property type="match status" value="1"/>
</dbReference>
<evidence type="ECO:0000259" key="4">
    <source>
        <dbReference type="PROSITE" id="PS50949"/>
    </source>
</evidence>
<dbReference type="PANTHER" id="PTHR38445">
    <property type="entry name" value="HTH-TYPE TRANSCRIPTIONAL REPRESSOR YTRA"/>
    <property type="match status" value="1"/>
</dbReference>
<dbReference type="InterPro" id="IPR000524">
    <property type="entry name" value="Tscrpt_reg_HTH_GntR"/>
</dbReference>
<dbReference type="Pfam" id="PF00392">
    <property type="entry name" value="GntR"/>
    <property type="match status" value="1"/>
</dbReference>
<evidence type="ECO:0000313" key="6">
    <source>
        <dbReference type="Proteomes" id="UP000294498"/>
    </source>
</evidence>
<feature type="domain" description="HTH gntR-type" evidence="4">
    <location>
        <begin position="15"/>
        <end position="83"/>
    </location>
</feature>
<dbReference type="Proteomes" id="UP000294498">
    <property type="component" value="Unassembled WGS sequence"/>
</dbReference>
<dbReference type="EMBL" id="SODV01000002">
    <property type="protein sequence ID" value="TDW96861.1"/>
    <property type="molecule type" value="Genomic_DNA"/>
</dbReference>
<dbReference type="PANTHER" id="PTHR38445:SF10">
    <property type="entry name" value="GNTR-FAMILY TRANSCRIPTIONAL REGULATOR"/>
    <property type="match status" value="1"/>
</dbReference>
<dbReference type="InterPro" id="IPR028082">
    <property type="entry name" value="Peripla_BP_I"/>
</dbReference>
<protein>
    <submittedName>
        <fullName evidence="5">Substrate-binding family protein</fullName>
    </submittedName>
</protein>
<comment type="caution">
    <text evidence="5">The sequence shown here is derived from an EMBL/GenBank/DDBJ whole genome shotgun (WGS) entry which is preliminary data.</text>
</comment>
<proteinExistence type="predicted"/>
<dbReference type="RefSeq" id="WP_133998053.1">
    <property type="nucleotide sequence ID" value="NZ_SODV01000002.1"/>
</dbReference>
<dbReference type="SUPFAM" id="SSF46785">
    <property type="entry name" value="Winged helix' DNA-binding domain"/>
    <property type="match status" value="1"/>
</dbReference>
<dbReference type="AlphaFoldDB" id="A0A4R8DGQ8"/>
<evidence type="ECO:0000256" key="1">
    <source>
        <dbReference type="ARBA" id="ARBA00023015"/>
    </source>
</evidence>
<dbReference type="InterPro" id="IPR046335">
    <property type="entry name" value="LacI/GalR-like_sensor"/>
</dbReference>
<accession>A0A4R8DGQ8</accession>
<evidence type="ECO:0000313" key="5">
    <source>
        <dbReference type="EMBL" id="TDW96861.1"/>
    </source>
</evidence>
<evidence type="ECO:0000256" key="2">
    <source>
        <dbReference type="ARBA" id="ARBA00023125"/>
    </source>
</evidence>
<dbReference type="SMART" id="SM00345">
    <property type="entry name" value="HTH_GNTR"/>
    <property type="match status" value="1"/>
</dbReference>
<dbReference type="InterPro" id="IPR036390">
    <property type="entry name" value="WH_DNA-bd_sf"/>
</dbReference>
<dbReference type="GO" id="GO:0003677">
    <property type="term" value="F:DNA binding"/>
    <property type="evidence" value="ECO:0007669"/>
    <property type="project" value="UniProtKB-KW"/>
</dbReference>
<name>A0A4R8DGQ8_9BACT</name>
<dbReference type="OrthoDB" id="742238at2"/>
<dbReference type="InterPro" id="IPR036388">
    <property type="entry name" value="WH-like_DNA-bd_sf"/>
</dbReference>
<sequence length="341" mass="38224">MNIYRLISVNELSVTPKYLQVADSILKGVEQGHLLRGDALPSINDLSFELDLAKDTVEKAYKHLKQSGIVGSVHGKGYFITGDAPTGKTRVFLLFNKLSAHKKIVYDAFAAALGGDALIDFYIYNNDYALFKRLLMDRKKDGYSHFVIIPHFQEGGEGATSLLNDIPKHQLILLDKLAPGITGVFGAVYERFREDIYQALTEALEPLSKYRTIKIIFPDYTYHPRDILEGFINFCRDYAFQNEVVSDLHAEKVQEGTAYISLMEDDLVVLVEKILDAGLTLGEAVGVISYNDTPLKRIILNGITTMSTDFHRMGTEAARLIKEGSTEHIALPFRLTLRKSL</sequence>
<gene>
    <name evidence="5" type="ORF">EDB95_4697</name>
</gene>